<keyword evidence="3" id="KW-1185">Reference proteome</keyword>
<dbReference type="AlphaFoldDB" id="A0AAJ7RW92"/>
<dbReference type="Proteomes" id="UP000694925">
    <property type="component" value="Unplaced"/>
</dbReference>
<dbReference type="InterPro" id="IPR031961">
    <property type="entry name" value="DUF4780"/>
</dbReference>
<sequence length="352" mass="38782">MNRPFWREDPESSYQVAVVPVGFPNRVFTISEAEDFGDALSRCVMNYIETRRKKSLRFVQPEFLSFFRKNGGILLSCDTEVTVRWLKVAIKFVKLSSGCGLQIESKEALDNRFLVEGRGTHSRFNGNNIISNLQTFNGELDVSRWRVVREKYTRSGTIITLEMEGRSVGMLRKKRNRLSLDQAGVHKFNILNVTRVRNARPAGEPAEVDISEDDFTTGSGDAVETLADAAGIAVSLNDSTTIENVPSQRDEGVLFDAAGDEFILSVNLEQFEGNEVSDDAARIVGDESVRGSSTPVRTTARTKEGFSHGRDRTKGKATLNLKSTNGNGDDSGVGLAGRREGHKGGHGSSRRS</sequence>
<reference evidence="4" key="1">
    <citation type="submission" date="2025-08" db="UniProtKB">
        <authorList>
            <consortium name="RefSeq"/>
        </authorList>
    </citation>
    <scope>IDENTIFICATION</scope>
    <source>
        <tissue evidence="4">Whole body</tissue>
    </source>
</reference>
<evidence type="ECO:0000259" key="2">
    <source>
        <dbReference type="Pfam" id="PF16012"/>
    </source>
</evidence>
<feature type="region of interest" description="Disordered" evidence="1">
    <location>
        <begin position="287"/>
        <end position="352"/>
    </location>
</feature>
<evidence type="ECO:0000313" key="3">
    <source>
        <dbReference type="Proteomes" id="UP000694925"/>
    </source>
</evidence>
<dbReference type="KEGG" id="ccal:113463909"/>
<evidence type="ECO:0000313" key="4">
    <source>
        <dbReference type="RefSeq" id="XP_026666890.1"/>
    </source>
</evidence>
<evidence type="ECO:0000256" key="1">
    <source>
        <dbReference type="SAM" id="MobiDB-lite"/>
    </source>
</evidence>
<organism evidence="3 4">
    <name type="scientific">Ceratina calcarata</name>
    <dbReference type="NCBI Taxonomy" id="156304"/>
    <lineage>
        <taxon>Eukaryota</taxon>
        <taxon>Metazoa</taxon>
        <taxon>Ecdysozoa</taxon>
        <taxon>Arthropoda</taxon>
        <taxon>Hexapoda</taxon>
        <taxon>Insecta</taxon>
        <taxon>Pterygota</taxon>
        <taxon>Neoptera</taxon>
        <taxon>Endopterygota</taxon>
        <taxon>Hymenoptera</taxon>
        <taxon>Apocrita</taxon>
        <taxon>Aculeata</taxon>
        <taxon>Apoidea</taxon>
        <taxon>Anthophila</taxon>
        <taxon>Apidae</taxon>
        <taxon>Ceratina</taxon>
        <taxon>Zadontomerus</taxon>
    </lineage>
</organism>
<dbReference type="GeneID" id="113463909"/>
<protein>
    <submittedName>
        <fullName evidence="4">Uncharacterized protein LOC113463909 isoform X1</fullName>
    </submittedName>
</protein>
<feature type="compositionally biased region" description="Polar residues" evidence="1">
    <location>
        <begin position="290"/>
        <end position="299"/>
    </location>
</feature>
<dbReference type="RefSeq" id="XP_026666890.1">
    <property type="nucleotide sequence ID" value="XM_026811089.1"/>
</dbReference>
<accession>A0AAJ7RW92</accession>
<gene>
    <name evidence="4" type="primary">LOC113463909</name>
</gene>
<proteinExistence type="predicted"/>
<dbReference type="Pfam" id="PF16012">
    <property type="entry name" value="DUF4780"/>
    <property type="match status" value="1"/>
</dbReference>
<feature type="domain" description="DUF4780" evidence="2">
    <location>
        <begin position="12"/>
        <end position="179"/>
    </location>
</feature>
<feature type="compositionally biased region" description="Basic and acidic residues" evidence="1">
    <location>
        <begin position="301"/>
        <end position="314"/>
    </location>
</feature>
<name>A0AAJ7RW92_9HYME</name>